<accession>A0A9P0GBU9</accession>
<dbReference type="EMBL" id="OV651816">
    <property type="protein sequence ID" value="CAH1109864.1"/>
    <property type="molecule type" value="Genomic_DNA"/>
</dbReference>
<organism evidence="2 3">
    <name type="scientific">Psylliodes chrysocephalus</name>
    <dbReference type="NCBI Taxonomy" id="3402493"/>
    <lineage>
        <taxon>Eukaryota</taxon>
        <taxon>Metazoa</taxon>
        <taxon>Ecdysozoa</taxon>
        <taxon>Arthropoda</taxon>
        <taxon>Hexapoda</taxon>
        <taxon>Insecta</taxon>
        <taxon>Pterygota</taxon>
        <taxon>Neoptera</taxon>
        <taxon>Endopterygota</taxon>
        <taxon>Coleoptera</taxon>
        <taxon>Polyphaga</taxon>
        <taxon>Cucujiformia</taxon>
        <taxon>Chrysomeloidea</taxon>
        <taxon>Chrysomelidae</taxon>
        <taxon>Galerucinae</taxon>
        <taxon>Alticini</taxon>
        <taxon>Psylliodes</taxon>
    </lineage>
</organism>
<sequence>MLTNLFLFKKAKPKRRRHKGNRRASVTDVEDLDVSDDDSRFAFYVKPKRKSQSEIAIKQHVSPYESDNEDNFRIPFPICKKVAWKKQNIFNIPEFDTNFPSDIEDFDDISENLRNGKAQCFKSDAIFNNADTDSDICQTETSDKENEDEEEDIVHYDIKFKTTLTVETKIKSKSNLLLQVVKDEESDYRMRECRWLRLRKDIGNDTDDSNNTQKIELPPPVRNLIILKDNETFPTIQILPLTDESLIQSSEESMNIETDKESVSEGSEAVDGIMPISISNFNLLDCGIINESEQVQKQSKKLQVSIKDHENDLTDTEELVMSERRCRPPKFK</sequence>
<dbReference type="Proteomes" id="UP001153636">
    <property type="component" value="Chromosome 4"/>
</dbReference>
<evidence type="ECO:0000256" key="1">
    <source>
        <dbReference type="SAM" id="Coils"/>
    </source>
</evidence>
<keyword evidence="3" id="KW-1185">Reference proteome</keyword>
<dbReference type="AlphaFoldDB" id="A0A9P0GBU9"/>
<dbReference type="OrthoDB" id="6782653at2759"/>
<feature type="coiled-coil region" evidence="1">
    <location>
        <begin position="292"/>
        <end position="319"/>
    </location>
</feature>
<keyword evidence="1" id="KW-0175">Coiled coil</keyword>
<evidence type="ECO:0000313" key="2">
    <source>
        <dbReference type="EMBL" id="CAH1109864.1"/>
    </source>
</evidence>
<reference evidence="2" key="1">
    <citation type="submission" date="2022-01" db="EMBL/GenBank/DDBJ databases">
        <authorList>
            <person name="King R."/>
        </authorList>
    </citation>
    <scope>NUCLEOTIDE SEQUENCE</scope>
</reference>
<evidence type="ECO:0000313" key="3">
    <source>
        <dbReference type="Proteomes" id="UP001153636"/>
    </source>
</evidence>
<name>A0A9P0GBU9_9CUCU</name>
<proteinExistence type="predicted"/>
<gene>
    <name evidence="2" type="ORF">PSYICH_LOCUS10121</name>
</gene>
<protein>
    <submittedName>
        <fullName evidence="2">Uncharacterized protein</fullName>
    </submittedName>
</protein>